<reference evidence="5 6" key="1">
    <citation type="submission" date="2021-07" db="EMBL/GenBank/DDBJ databases">
        <title>Alteriqipengyuania abyssalis NZ-12B nov, sp.nov isolated from deep sea sponge in pacific ocean.</title>
        <authorList>
            <person name="Tareen S."/>
            <person name="Wink J."/>
        </authorList>
    </citation>
    <scope>NUCLEOTIDE SEQUENCE [LARGE SCALE GENOMIC DNA]</scope>
    <source>
        <strain evidence="5 6">NZ-12B</strain>
    </source>
</reference>
<evidence type="ECO:0000256" key="1">
    <source>
        <dbReference type="ARBA" id="ARBA00005254"/>
    </source>
</evidence>
<dbReference type="InterPro" id="IPR018376">
    <property type="entry name" value="Enoyl-CoA_hyd/isom_CS"/>
</dbReference>
<keyword evidence="3" id="KW-0456">Lyase</keyword>
<dbReference type="PANTHER" id="PTHR11941:SF169">
    <property type="entry name" value="(7AS)-7A-METHYL-1,5-DIOXO-2,3,5,6,7,7A-HEXAHYDRO-1H-INDENE-CARBOXYL-COA HYDROLASE"/>
    <property type="match status" value="1"/>
</dbReference>
<keyword evidence="6" id="KW-1185">Reference proteome</keyword>
<proteinExistence type="inferred from homology"/>
<comment type="caution">
    <text evidence="5">The sequence shown here is derived from an EMBL/GenBank/DDBJ whole genome shotgun (WGS) entry which is preliminary data.</text>
</comment>
<dbReference type="NCBIfam" id="NF006100">
    <property type="entry name" value="PRK08252.1"/>
    <property type="match status" value="1"/>
</dbReference>
<comment type="similarity">
    <text evidence="1 4">Belongs to the enoyl-CoA hydratase/isomerase family.</text>
</comment>
<evidence type="ECO:0000256" key="3">
    <source>
        <dbReference type="ARBA" id="ARBA00023239"/>
    </source>
</evidence>
<keyword evidence="2" id="KW-0443">Lipid metabolism</keyword>
<dbReference type="CDD" id="cd06558">
    <property type="entry name" value="crotonase-like"/>
    <property type="match status" value="1"/>
</dbReference>
<gene>
    <name evidence="5" type="ORF">KYN89_05750</name>
</gene>
<organism evidence="5 6">
    <name type="scientific">Alteriqipengyuania abyssalis</name>
    <dbReference type="NCBI Taxonomy" id="2860200"/>
    <lineage>
        <taxon>Bacteria</taxon>
        <taxon>Pseudomonadati</taxon>
        <taxon>Pseudomonadota</taxon>
        <taxon>Alphaproteobacteria</taxon>
        <taxon>Sphingomonadales</taxon>
        <taxon>Erythrobacteraceae</taxon>
        <taxon>Alteriqipengyuania</taxon>
    </lineage>
</organism>
<dbReference type="PANTHER" id="PTHR11941">
    <property type="entry name" value="ENOYL-COA HYDRATASE-RELATED"/>
    <property type="match status" value="1"/>
</dbReference>
<sequence length="253" mass="26567">MSDDILTEVKDGVLVITINRPDAKNAMNKAGAEGIAAALDRLDAEDDLRVAILTGAGGTFCSGMDLKGFLRGESPIVEGRGFGGLTQKSPAKPIIAAVEGYALAGGLELMISCDMVVAHSGAKFGIPEVKRGLIAAAGGLMKLPDQIPPKIAMELALTGDFIDAPRAYELGLVNRVTDGSVMDGAMELAKAIAANGPLAVKVSKQVIEESRGWSLESRWDEQGKLMPQVFMSEDAREGAAAFAEKRAPNWKGK</sequence>
<name>A0ABS7PBW3_9SPHN</name>
<dbReference type="EMBL" id="JAHWXP010000002">
    <property type="protein sequence ID" value="MBY8336545.1"/>
    <property type="molecule type" value="Genomic_DNA"/>
</dbReference>
<evidence type="ECO:0000313" key="5">
    <source>
        <dbReference type="EMBL" id="MBY8336545.1"/>
    </source>
</evidence>
<dbReference type="Pfam" id="PF00378">
    <property type="entry name" value="ECH_1"/>
    <property type="match status" value="1"/>
</dbReference>
<dbReference type="Proteomes" id="UP000759298">
    <property type="component" value="Unassembled WGS sequence"/>
</dbReference>
<evidence type="ECO:0000313" key="6">
    <source>
        <dbReference type="Proteomes" id="UP000759298"/>
    </source>
</evidence>
<protein>
    <submittedName>
        <fullName evidence="5">Crotonase/enoyl-CoA hydratase family protein</fullName>
    </submittedName>
</protein>
<dbReference type="SUPFAM" id="SSF52096">
    <property type="entry name" value="ClpP/crotonase"/>
    <property type="match status" value="1"/>
</dbReference>
<dbReference type="Gene3D" id="3.90.226.10">
    <property type="entry name" value="2-enoyl-CoA Hydratase, Chain A, domain 1"/>
    <property type="match status" value="1"/>
</dbReference>
<dbReference type="InterPro" id="IPR029045">
    <property type="entry name" value="ClpP/crotonase-like_dom_sf"/>
</dbReference>
<evidence type="ECO:0000256" key="4">
    <source>
        <dbReference type="RuleBase" id="RU003707"/>
    </source>
</evidence>
<dbReference type="InterPro" id="IPR014748">
    <property type="entry name" value="Enoyl-CoA_hydra_C"/>
</dbReference>
<dbReference type="InterPro" id="IPR001753">
    <property type="entry name" value="Enoyl-CoA_hydra/iso"/>
</dbReference>
<accession>A0ABS7PBW3</accession>
<dbReference type="RefSeq" id="WP_222824224.1">
    <property type="nucleotide sequence ID" value="NZ_JAHWXP010000002.1"/>
</dbReference>
<dbReference type="Gene3D" id="1.10.12.10">
    <property type="entry name" value="Lyase 2-enoyl-coa Hydratase, Chain A, domain 2"/>
    <property type="match status" value="1"/>
</dbReference>
<evidence type="ECO:0000256" key="2">
    <source>
        <dbReference type="ARBA" id="ARBA00023098"/>
    </source>
</evidence>
<dbReference type="PROSITE" id="PS00166">
    <property type="entry name" value="ENOYL_COA_HYDRATASE"/>
    <property type="match status" value="1"/>
</dbReference>